<sequence>NQESFPAEKISLTCLTLLVTYLLIHLAEALLLKRYGEEVTVMGFTRRVETSTSATLELLAFGILLLSSVVVLINVWEFTSSLQTTGVIGFLALLIFTTKDYWMRDFLSGILLISSERLGRGDVISIPAENVLGIVLEIRSRQTHVRDLVRGHDIMLPNACLLRNRVDLYKENPGGPFKDFVDFKIGYGTPPGKV</sequence>
<dbReference type="Pfam" id="PF00924">
    <property type="entry name" value="MS_channel_2nd"/>
    <property type="match status" value="1"/>
</dbReference>
<feature type="transmembrane region" description="Helical" evidence="1">
    <location>
        <begin position="82"/>
        <end position="102"/>
    </location>
</feature>
<feature type="domain" description="Mechanosensitive ion channel MscS" evidence="2">
    <location>
        <begin position="104"/>
        <end position="165"/>
    </location>
</feature>
<dbReference type="PANTHER" id="PTHR30221:SF1">
    <property type="entry name" value="SMALL-CONDUCTANCE MECHANOSENSITIVE CHANNEL"/>
    <property type="match status" value="1"/>
</dbReference>
<dbReference type="InterPro" id="IPR006685">
    <property type="entry name" value="MscS_channel_2nd"/>
</dbReference>
<feature type="non-terminal residue" evidence="3">
    <location>
        <position position="1"/>
    </location>
</feature>
<dbReference type="EMBL" id="UINC01201760">
    <property type="protein sequence ID" value="SVE21242.1"/>
    <property type="molecule type" value="Genomic_DNA"/>
</dbReference>
<dbReference type="SUPFAM" id="SSF50182">
    <property type="entry name" value="Sm-like ribonucleoproteins"/>
    <property type="match status" value="1"/>
</dbReference>
<dbReference type="GO" id="GO:0008381">
    <property type="term" value="F:mechanosensitive monoatomic ion channel activity"/>
    <property type="evidence" value="ECO:0007669"/>
    <property type="project" value="InterPro"/>
</dbReference>
<name>A0A383BMV4_9ZZZZ</name>
<dbReference type="InterPro" id="IPR045275">
    <property type="entry name" value="MscS_archaea/bacteria_type"/>
</dbReference>
<dbReference type="PANTHER" id="PTHR30221">
    <property type="entry name" value="SMALL-CONDUCTANCE MECHANOSENSITIVE CHANNEL"/>
    <property type="match status" value="1"/>
</dbReference>
<evidence type="ECO:0000259" key="2">
    <source>
        <dbReference type="Pfam" id="PF00924"/>
    </source>
</evidence>
<keyword evidence="1" id="KW-0812">Transmembrane</keyword>
<dbReference type="AlphaFoldDB" id="A0A383BMV4"/>
<evidence type="ECO:0000256" key="1">
    <source>
        <dbReference type="SAM" id="Phobius"/>
    </source>
</evidence>
<dbReference type="InterPro" id="IPR010920">
    <property type="entry name" value="LSM_dom_sf"/>
</dbReference>
<organism evidence="3">
    <name type="scientific">marine metagenome</name>
    <dbReference type="NCBI Taxonomy" id="408172"/>
    <lineage>
        <taxon>unclassified sequences</taxon>
        <taxon>metagenomes</taxon>
        <taxon>ecological metagenomes</taxon>
    </lineage>
</organism>
<evidence type="ECO:0000313" key="3">
    <source>
        <dbReference type="EMBL" id="SVE21242.1"/>
    </source>
</evidence>
<feature type="transmembrane region" description="Helical" evidence="1">
    <location>
        <begin position="12"/>
        <end position="32"/>
    </location>
</feature>
<accession>A0A383BMV4</accession>
<feature type="transmembrane region" description="Helical" evidence="1">
    <location>
        <begin position="53"/>
        <end position="76"/>
    </location>
</feature>
<keyword evidence="1" id="KW-1133">Transmembrane helix</keyword>
<gene>
    <name evidence="3" type="ORF">METZ01_LOCUS474096</name>
</gene>
<protein>
    <recommendedName>
        <fullName evidence="2">Mechanosensitive ion channel MscS domain-containing protein</fullName>
    </recommendedName>
</protein>
<dbReference type="GO" id="GO:0016020">
    <property type="term" value="C:membrane"/>
    <property type="evidence" value="ECO:0007669"/>
    <property type="project" value="InterPro"/>
</dbReference>
<proteinExistence type="predicted"/>
<reference evidence="3" key="1">
    <citation type="submission" date="2018-05" db="EMBL/GenBank/DDBJ databases">
        <authorList>
            <person name="Lanie J.A."/>
            <person name="Ng W.-L."/>
            <person name="Kazmierczak K.M."/>
            <person name="Andrzejewski T.M."/>
            <person name="Davidsen T.M."/>
            <person name="Wayne K.J."/>
            <person name="Tettelin H."/>
            <person name="Glass J.I."/>
            <person name="Rusch D."/>
            <person name="Podicherti R."/>
            <person name="Tsui H.-C.T."/>
            <person name="Winkler M.E."/>
        </authorList>
    </citation>
    <scope>NUCLEOTIDE SEQUENCE</scope>
</reference>
<keyword evidence="1" id="KW-0472">Membrane</keyword>